<dbReference type="SMART" id="SM01217">
    <property type="entry name" value="Fn3_like"/>
    <property type="match status" value="1"/>
</dbReference>
<dbReference type="InterPro" id="IPR037524">
    <property type="entry name" value="PA14/GLEYA"/>
</dbReference>
<keyword evidence="2 7" id="KW-0732">Signal</keyword>
<dbReference type="SMART" id="SM00758">
    <property type="entry name" value="PA14"/>
    <property type="match status" value="1"/>
</dbReference>
<dbReference type="InterPro" id="IPR002772">
    <property type="entry name" value="Glyco_hydro_3_C"/>
</dbReference>
<dbReference type="SUPFAM" id="SSF52279">
    <property type="entry name" value="Beta-D-glucan exohydrolase, C-terminal domain"/>
    <property type="match status" value="1"/>
</dbReference>
<dbReference type="Pfam" id="PF14310">
    <property type="entry name" value="Fn3-like"/>
    <property type="match status" value="1"/>
</dbReference>
<dbReference type="GO" id="GO:0045493">
    <property type="term" value="P:xylan catabolic process"/>
    <property type="evidence" value="ECO:0007669"/>
    <property type="project" value="InterPro"/>
</dbReference>
<feature type="signal peptide" evidence="7">
    <location>
        <begin position="1"/>
        <end position="44"/>
    </location>
</feature>
<keyword evidence="3 9" id="KW-0378">Hydrolase</keyword>
<dbReference type="Gene3D" id="3.20.20.300">
    <property type="entry name" value="Glycoside hydrolase, family 3, N-terminal domain"/>
    <property type="match status" value="1"/>
</dbReference>
<reference evidence="9 10" key="1">
    <citation type="submission" date="2011-01" db="EMBL/GenBank/DDBJ databases">
        <title>Complete sequence of Pseudoxanthomonas suwonensis 11-1.</title>
        <authorList>
            <consortium name="US DOE Joint Genome Institute"/>
            <person name="Lucas S."/>
            <person name="Copeland A."/>
            <person name="Lapidus A."/>
            <person name="Cheng J.-F."/>
            <person name="Goodwin L."/>
            <person name="Pitluck S."/>
            <person name="Teshima H."/>
            <person name="Detter J.C."/>
            <person name="Han C."/>
            <person name="Tapia R."/>
            <person name="Land M."/>
            <person name="Hauser L."/>
            <person name="Kyrpides N."/>
            <person name="Ivanova N."/>
            <person name="Ovchinnikova G."/>
            <person name="Siebers A.K."/>
            <person name="Allgaier M."/>
            <person name="Thelen M.P."/>
            <person name="Hugenholtz P."/>
            <person name="Gladden J."/>
            <person name="Woyke T."/>
        </authorList>
    </citation>
    <scope>NUCLEOTIDE SEQUENCE [LARGE SCALE GENOMIC DNA]</scope>
    <source>
        <strain evidence="10">11-1</strain>
    </source>
</reference>
<dbReference type="InterPro" id="IPR013783">
    <property type="entry name" value="Ig-like_fold"/>
</dbReference>
<proteinExistence type="inferred from homology"/>
<dbReference type="Gene3D" id="3.40.50.1700">
    <property type="entry name" value="Glycoside hydrolase family 3 C-terminal domain"/>
    <property type="match status" value="2"/>
</dbReference>
<comment type="similarity">
    <text evidence="1">Belongs to the glycosyl hydrolase 3 family.</text>
</comment>
<dbReference type="InterPro" id="IPR011658">
    <property type="entry name" value="PA14_dom"/>
</dbReference>
<dbReference type="InterPro" id="IPR044993">
    <property type="entry name" value="BXL"/>
</dbReference>
<evidence type="ECO:0000256" key="7">
    <source>
        <dbReference type="SAM" id="SignalP"/>
    </source>
</evidence>
<dbReference type="EMBL" id="CP002446">
    <property type="protein sequence ID" value="ADV28747.1"/>
    <property type="molecule type" value="Genomic_DNA"/>
</dbReference>
<dbReference type="Pfam" id="PF01915">
    <property type="entry name" value="Glyco_hydro_3_C"/>
    <property type="match status" value="1"/>
</dbReference>
<dbReference type="InterPro" id="IPR026891">
    <property type="entry name" value="Fn3-like"/>
</dbReference>
<protein>
    <recommendedName>
        <fullName evidence="6">Beta-D-glucoside glucohydrolase</fullName>
    </recommendedName>
    <alternativeName>
        <fullName evidence="4">Cellobiase</fullName>
    </alternativeName>
    <alternativeName>
        <fullName evidence="5">Gentiobiase</fullName>
    </alternativeName>
</protein>
<feature type="domain" description="PA14" evidence="8">
    <location>
        <begin position="494"/>
        <end position="647"/>
    </location>
</feature>
<dbReference type="Gene3D" id="2.60.40.10">
    <property type="entry name" value="Immunoglobulins"/>
    <property type="match status" value="1"/>
</dbReference>
<name>E6WX48_PSEUU</name>
<dbReference type="Pfam" id="PF07691">
    <property type="entry name" value="PA14"/>
    <property type="match status" value="1"/>
</dbReference>
<organism evidence="9 10">
    <name type="scientific">Pseudoxanthomonas suwonensis (strain 11-1)</name>
    <dbReference type="NCBI Taxonomy" id="743721"/>
    <lineage>
        <taxon>Bacteria</taxon>
        <taxon>Pseudomonadati</taxon>
        <taxon>Pseudomonadota</taxon>
        <taxon>Gammaproteobacteria</taxon>
        <taxon>Lysobacterales</taxon>
        <taxon>Lysobacteraceae</taxon>
        <taxon>Pseudoxanthomonas</taxon>
    </lineage>
</organism>
<dbReference type="GO" id="GO:0046556">
    <property type="term" value="F:alpha-L-arabinofuranosidase activity"/>
    <property type="evidence" value="ECO:0007669"/>
    <property type="project" value="TreeGrafter"/>
</dbReference>
<keyword evidence="10" id="KW-1185">Reference proteome</keyword>
<dbReference type="KEGG" id="psu:Psesu_2923"/>
<gene>
    <name evidence="9" type="ordered locus">Psesu_2923</name>
</gene>
<dbReference type="HOGENOM" id="CLU_004542_5_3_6"/>
<evidence type="ECO:0000256" key="2">
    <source>
        <dbReference type="ARBA" id="ARBA00022729"/>
    </source>
</evidence>
<evidence type="ECO:0000256" key="6">
    <source>
        <dbReference type="ARBA" id="ARBA00032594"/>
    </source>
</evidence>
<evidence type="ECO:0000256" key="5">
    <source>
        <dbReference type="ARBA" id="ARBA00032194"/>
    </source>
</evidence>
<dbReference type="SUPFAM" id="SSF51445">
    <property type="entry name" value="(Trans)glycosidases"/>
    <property type="match status" value="1"/>
</dbReference>
<dbReference type="PANTHER" id="PTHR42721:SF3">
    <property type="entry name" value="BETA-D-XYLOSIDASE 5-RELATED"/>
    <property type="match status" value="1"/>
</dbReference>
<dbReference type="PROSITE" id="PS51820">
    <property type="entry name" value="PA14"/>
    <property type="match status" value="1"/>
</dbReference>
<accession>E6WX48</accession>
<dbReference type="eggNOG" id="COG1472">
    <property type="taxonomic scope" value="Bacteria"/>
</dbReference>
<feature type="chain" id="PRO_5003212338" description="Beta-D-glucoside glucohydrolase" evidence="7">
    <location>
        <begin position="45"/>
        <end position="916"/>
    </location>
</feature>
<dbReference type="GO" id="GO:0008422">
    <property type="term" value="F:beta-glucosidase activity"/>
    <property type="evidence" value="ECO:0007669"/>
    <property type="project" value="UniProtKB-ARBA"/>
</dbReference>
<dbReference type="Pfam" id="PF00933">
    <property type="entry name" value="Glyco_hydro_3"/>
    <property type="match status" value="1"/>
</dbReference>
<sequence length="916" mass="100833">MHANNGTVRHAPASARVHGLRRRMLARGCALALLVALPAVHAQADDARPWLDTSLSFEERAAALVSRMTLEEKAAQMQNDSPAIERLGLPAYDWWNEALHGVARAGGATVFPQAIGMAASFDVPLMDQVSAAISDEARAKHHDFLRKGEHGRYQGLTFWSPNINIFRDPRWGRGQETYGEDPFLTTRMGVSFVRGLQGMDPQTGQPLDPKYRKLDATAKHFAVHSGPEADRHTFDVHPSKQDLYDTYLPAFESLVKEADVYAVMGAYNRVYGESASGSKFLLLDTLRRDWGFDGYVMSDCWAIVDIWKNHKIVETPEEAAALAVKNGTELNCGSTYADHLPVAVKKGLISEAELDDALTRLFVARMELGMFDPPEQVRWAQVPYSVNQSAEHDALARKMAQESLVLLKNDGVLPLSKDIRRLAVVGPTADDTMALLGNYYGTPADPVTILRGIREAAPGVDVVYARGVDLVEGRDDPAATPLIEPQYLRPEAGSTERGLRGEYFRNKDLSGTPVLVRVDQQIAFRWDRGSPTDNLMARGEAGPDNAVPNDGFSIRWTGQLLPPVSGRYRIEAAANDGMRLYVDGKLVLDHWEDAERLRADSVSLDLEAGRAYDIRLDYYENERDAAVRLAWDRPGAKPPFETALEAANSADAVVFVGGLTGDVEGEEMKVDYPGFAGGDRTDIRLPATQQKLLEAVHATGKPVVMVLTTGSALGIDWARRNVPGILVAWYPGQRGGTAVGEALFGDYNPGGRLPVTFYSADEKLPPFDDYAMKERTYRYFTGQPLFPFGHGLSYTSFGYSGLKLDRKRAGAGDEVTVSVTVKNQGKRAGDEVVQLYLAPVKPQRERALKELRGFQRVHLQPGESRTVTFSIVPERDLRVYDEAAGRYTVDPGRYEVQVGASSADIRASVPLEVATR</sequence>
<dbReference type="GO" id="GO:0009044">
    <property type="term" value="F:xylan 1,4-beta-xylosidase activity"/>
    <property type="evidence" value="ECO:0007669"/>
    <property type="project" value="InterPro"/>
</dbReference>
<dbReference type="InterPro" id="IPR036881">
    <property type="entry name" value="Glyco_hydro_3_C_sf"/>
</dbReference>
<evidence type="ECO:0000313" key="9">
    <source>
        <dbReference type="EMBL" id="ADV28747.1"/>
    </source>
</evidence>
<dbReference type="AlphaFoldDB" id="E6WX48"/>
<evidence type="ECO:0000256" key="1">
    <source>
        <dbReference type="ARBA" id="ARBA00005336"/>
    </source>
</evidence>
<evidence type="ECO:0000256" key="3">
    <source>
        <dbReference type="ARBA" id="ARBA00022801"/>
    </source>
</evidence>
<dbReference type="InterPro" id="IPR017853">
    <property type="entry name" value="GH"/>
</dbReference>
<dbReference type="GO" id="GO:0031222">
    <property type="term" value="P:arabinan catabolic process"/>
    <property type="evidence" value="ECO:0007669"/>
    <property type="project" value="TreeGrafter"/>
</dbReference>
<evidence type="ECO:0000259" key="8">
    <source>
        <dbReference type="PROSITE" id="PS51820"/>
    </source>
</evidence>
<dbReference type="FunFam" id="2.60.40.10:FF:000495">
    <property type="entry name" value="Periplasmic beta-glucosidase"/>
    <property type="match status" value="1"/>
</dbReference>
<dbReference type="PRINTS" id="PR00133">
    <property type="entry name" value="GLHYDRLASE3"/>
</dbReference>
<dbReference type="PANTHER" id="PTHR42721">
    <property type="entry name" value="SUGAR HYDROLASE-RELATED"/>
    <property type="match status" value="1"/>
</dbReference>
<dbReference type="Proteomes" id="UP000008632">
    <property type="component" value="Chromosome"/>
</dbReference>
<dbReference type="SUPFAM" id="SSF56988">
    <property type="entry name" value="Anthrax protective antigen"/>
    <property type="match status" value="1"/>
</dbReference>
<dbReference type="InterPro" id="IPR001764">
    <property type="entry name" value="Glyco_hydro_3_N"/>
</dbReference>
<evidence type="ECO:0000256" key="4">
    <source>
        <dbReference type="ARBA" id="ARBA00031448"/>
    </source>
</evidence>
<dbReference type="InterPro" id="IPR036962">
    <property type="entry name" value="Glyco_hydro_3_N_sf"/>
</dbReference>
<evidence type="ECO:0000313" key="10">
    <source>
        <dbReference type="Proteomes" id="UP000008632"/>
    </source>
</evidence>
<dbReference type="STRING" id="743721.Psesu_2923"/>